<keyword evidence="2" id="KW-1185">Reference proteome</keyword>
<dbReference type="EMBL" id="JBEZFP010000007">
    <property type="protein sequence ID" value="MEU8132692.1"/>
    <property type="molecule type" value="Genomic_DNA"/>
</dbReference>
<name>A0ABV3DAB8_9ACTN</name>
<evidence type="ECO:0000313" key="2">
    <source>
        <dbReference type="Proteomes" id="UP001551482"/>
    </source>
</evidence>
<comment type="caution">
    <text evidence="1">The sequence shown here is derived from an EMBL/GenBank/DDBJ whole genome shotgun (WGS) entry which is preliminary data.</text>
</comment>
<reference evidence="1 2" key="1">
    <citation type="submission" date="2024-06" db="EMBL/GenBank/DDBJ databases">
        <title>The Natural Products Discovery Center: Release of the First 8490 Sequenced Strains for Exploring Actinobacteria Biosynthetic Diversity.</title>
        <authorList>
            <person name="Kalkreuter E."/>
            <person name="Kautsar S.A."/>
            <person name="Yang D."/>
            <person name="Bader C.D."/>
            <person name="Teijaro C.N."/>
            <person name="Fluegel L."/>
            <person name="Davis C.M."/>
            <person name="Simpson J.R."/>
            <person name="Lauterbach L."/>
            <person name="Steele A.D."/>
            <person name="Gui C."/>
            <person name="Meng S."/>
            <person name="Li G."/>
            <person name="Viehrig K."/>
            <person name="Ye F."/>
            <person name="Su P."/>
            <person name="Kiefer A.F."/>
            <person name="Nichols A."/>
            <person name="Cepeda A.J."/>
            <person name="Yan W."/>
            <person name="Fan B."/>
            <person name="Jiang Y."/>
            <person name="Adhikari A."/>
            <person name="Zheng C.-J."/>
            <person name="Schuster L."/>
            <person name="Cowan T.M."/>
            <person name="Smanski M.J."/>
            <person name="Chevrette M.G."/>
            <person name="De Carvalho L.P.S."/>
            <person name="Shen B."/>
        </authorList>
    </citation>
    <scope>NUCLEOTIDE SEQUENCE [LARGE SCALE GENOMIC DNA]</scope>
    <source>
        <strain evidence="1 2">NPDC048946</strain>
    </source>
</reference>
<organism evidence="1 2">
    <name type="scientific">Streptodolium elevatio</name>
    <dbReference type="NCBI Taxonomy" id="3157996"/>
    <lineage>
        <taxon>Bacteria</taxon>
        <taxon>Bacillati</taxon>
        <taxon>Actinomycetota</taxon>
        <taxon>Actinomycetes</taxon>
        <taxon>Kitasatosporales</taxon>
        <taxon>Streptomycetaceae</taxon>
        <taxon>Streptodolium</taxon>
    </lineage>
</organism>
<evidence type="ECO:0000313" key="1">
    <source>
        <dbReference type="EMBL" id="MEU8132692.1"/>
    </source>
</evidence>
<dbReference type="Proteomes" id="UP001551482">
    <property type="component" value="Unassembled WGS sequence"/>
</dbReference>
<protein>
    <submittedName>
        <fullName evidence="1">Uncharacterized protein</fullName>
    </submittedName>
</protein>
<gene>
    <name evidence="1" type="ORF">AB0C36_04200</name>
</gene>
<accession>A0ABV3DAB8</accession>
<sequence>MASCDVCGRTEGPWEHVISRHRTSEGEVVYTRCSCGSVAVRLAAPSHTEDAEVLARGPAEPALAPLLALGALGPPEAS</sequence>
<proteinExistence type="predicted"/>
<dbReference type="RefSeq" id="WP_358348931.1">
    <property type="nucleotide sequence ID" value="NZ_JBEZFP010000007.1"/>
</dbReference>